<dbReference type="GeneID" id="94442083"/>
<dbReference type="Proteomes" id="UP001276902">
    <property type="component" value="Unassembled WGS sequence"/>
</dbReference>
<keyword evidence="1" id="KW-0472">Membrane</keyword>
<sequence length="154" mass="17997">MSEIRSKRLYCHNLPEDRTIETKINSKPTGGLLVFVLFGISLMCVGKLWIFGLLITLMALAGVVFIKNHVMTELSSDHAVFYKESSREECFYLYWDDVEEWKIMPMKTGLDQLIIELKDGEKVRFTVFSRRKIEKYFKKYAPNIAKVDLDDDDE</sequence>
<gene>
    <name evidence="3" type="ORF">DES51_10972</name>
    <name evidence="2" type="ORF">MQE39_10975</name>
</gene>
<dbReference type="AlphaFoldDB" id="A0A2V2F0X4"/>
<evidence type="ECO:0000313" key="4">
    <source>
        <dbReference type="Proteomes" id="UP000247612"/>
    </source>
</evidence>
<evidence type="ECO:0000313" key="2">
    <source>
        <dbReference type="EMBL" id="MDY5168637.1"/>
    </source>
</evidence>
<reference evidence="2" key="2">
    <citation type="submission" date="2022-03" db="EMBL/GenBank/DDBJ databases">
        <title>First case of bacteraemia caused by Dielma fastidiosa in a patient hospitalised with diverticulitis.</title>
        <authorList>
            <person name="Forman-Ankjaer B."/>
            <person name="Hvid-Jensen F."/>
            <person name="Kobel C.M."/>
            <person name="Greve T."/>
        </authorList>
    </citation>
    <scope>NUCLEOTIDE SEQUENCE</scope>
    <source>
        <strain evidence="2">AUH_DF_2021</strain>
    </source>
</reference>
<dbReference type="EMBL" id="QJKH01000009">
    <property type="protein sequence ID" value="PXX77820.1"/>
    <property type="molecule type" value="Genomic_DNA"/>
</dbReference>
<keyword evidence="1" id="KW-1133">Transmembrane helix</keyword>
<dbReference type="STRING" id="1034346.GCA_000313565_02733"/>
<evidence type="ECO:0000256" key="1">
    <source>
        <dbReference type="SAM" id="Phobius"/>
    </source>
</evidence>
<protein>
    <submittedName>
        <fullName evidence="3">Uncharacterized protein</fullName>
    </submittedName>
</protein>
<evidence type="ECO:0000313" key="3">
    <source>
        <dbReference type="EMBL" id="PXX77820.1"/>
    </source>
</evidence>
<reference evidence="3 4" key="1">
    <citation type="submission" date="2018-05" db="EMBL/GenBank/DDBJ databases">
        <title>Genomic Encyclopedia of Type Strains, Phase IV (KMG-IV): sequencing the most valuable type-strain genomes for metagenomic binning, comparative biology and taxonomic classification.</title>
        <authorList>
            <person name="Goeker M."/>
        </authorList>
    </citation>
    <scope>NUCLEOTIDE SEQUENCE [LARGE SCALE GENOMIC DNA]</scope>
    <source>
        <strain evidence="3 4">JC118</strain>
    </source>
</reference>
<organism evidence="3 4">
    <name type="scientific">Dielma fastidiosa</name>
    <dbReference type="NCBI Taxonomy" id="1034346"/>
    <lineage>
        <taxon>Bacteria</taxon>
        <taxon>Bacillati</taxon>
        <taxon>Bacillota</taxon>
        <taxon>Erysipelotrichia</taxon>
        <taxon>Erysipelotrichales</taxon>
        <taxon>Erysipelotrichaceae</taxon>
        <taxon>Dielma</taxon>
    </lineage>
</organism>
<comment type="caution">
    <text evidence="3">The sequence shown here is derived from an EMBL/GenBank/DDBJ whole genome shotgun (WGS) entry which is preliminary data.</text>
</comment>
<dbReference type="RefSeq" id="WP_022939017.1">
    <property type="nucleotide sequence ID" value="NZ_BAABZA010000003.1"/>
</dbReference>
<proteinExistence type="predicted"/>
<name>A0A2V2F0X4_9FIRM</name>
<keyword evidence="1" id="KW-0812">Transmembrane</keyword>
<dbReference type="EMBL" id="JALDAW010000016">
    <property type="protein sequence ID" value="MDY5168637.1"/>
    <property type="molecule type" value="Genomic_DNA"/>
</dbReference>
<dbReference type="OrthoDB" id="1652601at2"/>
<accession>A0A2V2F0X4</accession>
<keyword evidence="4" id="KW-1185">Reference proteome</keyword>
<feature type="transmembrane region" description="Helical" evidence="1">
    <location>
        <begin position="33"/>
        <end position="66"/>
    </location>
</feature>
<dbReference type="Proteomes" id="UP000247612">
    <property type="component" value="Unassembled WGS sequence"/>
</dbReference>